<keyword evidence="4" id="KW-1185">Reference proteome</keyword>
<sequence length="123" mass="14186">MAGRDREERRRAYRAGRLAEDVAVIWLRLKGYRILARRYRHPAGEVDIVARRGRHLVAVEVKRRADIATALDAITPRQRRRIARGLEGFLAVRPALAGLDVRFDVILVAGFRRPCHILDAWRL</sequence>
<dbReference type="Proteomes" id="UP000193200">
    <property type="component" value="Unassembled WGS sequence"/>
</dbReference>
<organism evidence="3 4">
    <name type="scientific">Oceanibacterium hippocampi</name>
    <dbReference type="NCBI Taxonomy" id="745714"/>
    <lineage>
        <taxon>Bacteria</taxon>
        <taxon>Pseudomonadati</taxon>
        <taxon>Pseudomonadota</taxon>
        <taxon>Alphaproteobacteria</taxon>
        <taxon>Sneathiellales</taxon>
        <taxon>Sneathiellaceae</taxon>
        <taxon>Oceanibacterium</taxon>
    </lineage>
</organism>
<dbReference type="PANTHER" id="PTHR34039:SF1">
    <property type="entry name" value="UPF0102 PROTEIN YRAN"/>
    <property type="match status" value="1"/>
</dbReference>
<dbReference type="FunCoup" id="A0A1Y5RJQ3">
    <property type="interactions" value="263"/>
</dbReference>
<dbReference type="InterPro" id="IPR003509">
    <property type="entry name" value="UPF0102_YraN-like"/>
</dbReference>
<proteinExistence type="inferred from homology"/>
<gene>
    <name evidence="3" type="ORF">OCH7691_00363</name>
</gene>
<evidence type="ECO:0000256" key="1">
    <source>
        <dbReference type="ARBA" id="ARBA00006738"/>
    </source>
</evidence>
<dbReference type="Pfam" id="PF02021">
    <property type="entry name" value="UPF0102"/>
    <property type="match status" value="1"/>
</dbReference>
<dbReference type="NCBIfam" id="NF009151">
    <property type="entry name" value="PRK12497.1-5"/>
    <property type="match status" value="1"/>
</dbReference>
<dbReference type="InterPro" id="IPR011856">
    <property type="entry name" value="tRNA_endonuc-like_dom_sf"/>
</dbReference>
<dbReference type="EMBL" id="FWFR01000001">
    <property type="protein sequence ID" value="SLN17910.1"/>
    <property type="molecule type" value="Genomic_DNA"/>
</dbReference>
<dbReference type="Gene3D" id="3.40.1350.10">
    <property type="match status" value="1"/>
</dbReference>
<dbReference type="OrthoDB" id="9812968at2"/>
<accession>A0A1Y5RJQ3</accession>
<evidence type="ECO:0000313" key="4">
    <source>
        <dbReference type="Proteomes" id="UP000193200"/>
    </source>
</evidence>
<reference evidence="3 4" key="1">
    <citation type="submission" date="2017-03" db="EMBL/GenBank/DDBJ databases">
        <authorList>
            <person name="Afonso C.L."/>
            <person name="Miller P.J."/>
            <person name="Scott M.A."/>
            <person name="Spackman E."/>
            <person name="Goraichik I."/>
            <person name="Dimitrov K.M."/>
            <person name="Suarez D.L."/>
            <person name="Swayne D.E."/>
        </authorList>
    </citation>
    <scope>NUCLEOTIDE SEQUENCE [LARGE SCALE GENOMIC DNA]</scope>
    <source>
        <strain evidence="3 4">CECT 7691</strain>
    </source>
</reference>
<name>A0A1Y5RJQ3_9PROT</name>
<dbReference type="InterPro" id="IPR011335">
    <property type="entry name" value="Restrct_endonuc-II-like"/>
</dbReference>
<dbReference type="RefSeq" id="WP_085881710.1">
    <property type="nucleotide sequence ID" value="NZ_FWFR01000001.1"/>
</dbReference>
<comment type="similarity">
    <text evidence="1 2">Belongs to the UPF0102 family.</text>
</comment>
<dbReference type="GO" id="GO:0003676">
    <property type="term" value="F:nucleic acid binding"/>
    <property type="evidence" value="ECO:0007669"/>
    <property type="project" value="InterPro"/>
</dbReference>
<evidence type="ECO:0000313" key="3">
    <source>
        <dbReference type="EMBL" id="SLN17910.1"/>
    </source>
</evidence>
<dbReference type="PANTHER" id="PTHR34039">
    <property type="entry name" value="UPF0102 PROTEIN YRAN"/>
    <property type="match status" value="1"/>
</dbReference>
<dbReference type="InParanoid" id="A0A1Y5RJQ3"/>
<evidence type="ECO:0000256" key="2">
    <source>
        <dbReference type="HAMAP-Rule" id="MF_00048"/>
    </source>
</evidence>
<dbReference type="AlphaFoldDB" id="A0A1Y5RJQ3"/>
<dbReference type="SUPFAM" id="SSF52980">
    <property type="entry name" value="Restriction endonuclease-like"/>
    <property type="match status" value="1"/>
</dbReference>
<protein>
    <recommendedName>
        <fullName evidence="2">UPF0102 protein OCH7691_00363</fullName>
    </recommendedName>
</protein>
<dbReference type="HAMAP" id="MF_00048">
    <property type="entry name" value="UPF0102"/>
    <property type="match status" value="1"/>
</dbReference>